<proteinExistence type="predicted"/>
<feature type="compositionally biased region" description="Low complexity" evidence="1">
    <location>
        <begin position="120"/>
        <end position="135"/>
    </location>
</feature>
<keyword evidence="3" id="KW-1185">Reference proteome</keyword>
<evidence type="ECO:0000313" key="3">
    <source>
        <dbReference type="Proteomes" id="UP001152607"/>
    </source>
</evidence>
<feature type="region of interest" description="Disordered" evidence="1">
    <location>
        <begin position="288"/>
        <end position="694"/>
    </location>
</feature>
<feature type="compositionally biased region" description="Basic and acidic residues" evidence="1">
    <location>
        <begin position="524"/>
        <end position="541"/>
    </location>
</feature>
<feature type="compositionally biased region" description="Polar residues" evidence="1">
    <location>
        <begin position="318"/>
        <end position="330"/>
    </location>
</feature>
<feature type="region of interest" description="Disordered" evidence="1">
    <location>
        <begin position="716"/>
        <end position="801"/>
    </location>
</feature>
<feature type="compositionally biased region" description="Basic and acidic residues" evidence="1">
    <location>
        <begin position="1"/>
        <end position="35"/>
    </location>
</feature>
<evidence type="ECO:0000256" key="1">
    <source>
        <dbReference type="SAM" id="MobiDB-lite"/>
    </source>
</evidence>
<name>A0A9W4XRP9_9PLEO</name>
<sequence>MADTAHRDLNPKCEDYHSDDGSDHGVVLEERDDLFRASPVPTANVAAKRSELGKSGIASDMQSDSGARSPPTASTSAAQTPIPPPSPAAAPTRRRQNTLVADERQSTSQSSPRKPLQRAPSTASRRPSTNRRPSTVATDSAECTNPNCRKCGPNALAYRNRRPDSALDSSYSQVSEVPSQHSEPIPSTTYSFPPSPTYNRHYMQGPAIVQPAQTRRRSSSTAGTRRPATYYDNSDQGYYGQGTMSAGYPGTPQEHGPPPALARYTNMPHPQMQHPQVQHPQMPAYMMPPPNAPYYANGQPMAHQTSPPYEHQRPPLSARNSSNPNYQTRRPVSGYGPAQIVQPDRAEQMPSARYSSNVPKASGRGELQAQDESESSSEEYSSEEEARPRPKMKAIQDARPPLRKAITTTVINDVRSGRRGSISQPQPDRRRERDVQASSKARNRAPSTTRPALVQNPKALSFPRQSKSNVVVENPKTQRRMSYQQPYEPEYEREPRKHRNSKLSFQDYEDQVVERKRQSRTPKPYHDDQYNRDLDREVERRRANRNSKIYQEVSQFELEPKRRNRESKIYRNDPEPERRRHRDSVLNYDSEYDDESIDPEPERSRRGTNSGAHKREEYAEVKNRHKVSEAEAYQQRTRGSNDPLNDIVHKAALKRQSRVPSDGASSRSDDKKSRVSRAQTSMTSGGNGEIRLRVDASAPISVSLNGDMNGRTLQVVPGEDGTADIVIGGSQENETVYRSERGSVHGGNRKSLTAPGNPRRDAEEQSIRSSRSGNSRREAERREAERPSRGGGVLRRRTDFN</sequence>
<dbReference type="Proteomes" id="UP001152607">
    <property type="component" value="Unassembled WGS sequence"/>
</dbReference>
<evidence type="ECO:0000313" key="2">
    <source>
        <dbReference type="EMBL" id="CAI6341148.1"/>
    </source>
</evidence>
<feature type="compositionally biased region" description="Acidic residues" evidence="1">
    <location>
        <begin position="590"/>
        <end position="599"/>
    </location>
</feature>
<feature type="compositionally biased region" description="Low complexity" evidence="1">
    <location>
        <begin position="67"/>
        <end position="80"/>
    </location>
</feature>
<comment type="caution">
    <text evidence="2">The sequence shown here is derived from an EMBL/GenBank/DDBJ whole genome shotgun (WGS) entry which is preliminary data.</text>
</comment>
<feature type="compositionally biased region" description="Low complexity" evidence="1">
    <location>
        <begin position="219"/>
        <end position="229"/>
    </location>
</feature>
<organism evidence="2 3">
    <name type="scientific">Periconia digitata</name>
    <dbReference type="NCBI Taxonomy" id="1303443"/>
    <lineage>
        <taxon>Eukaryota</taxon>
        <taxon>Fungi</taxon>
        <taxon>Dikarya</taxon>
        <taxon>Ascomycota</taxon>
        <taxon>Pezizomycotina</taxon>
        <taxon>Dothideomycetes</taxon>
        <taxon>Pleosporomycetidae</taxon>
        <taxon>Pleosporales</taxon>
        <taxon>Massarineae</taxon>
        <taxon>Periconiaceae</taxon>
        <taxon>Periconia</taxon>
    </lineage>
</organism>
<gene>
    <name evidence="2" type="ORF">PDIGIT_LOCUS14341</name>
</gene>
<feature type="compositionally biased region" description="Basic and acidic residues" evidence="1">
    <location>
        <begin position="775"/>
        <end position="788"/>
    </location>
</feature>
<feature type="compositionally biased region" description="Basic and acidic residues" evidence="1">
    <location>
        <begin position="558"/>
        <end position="578"/>
    </location>
</feature>
<feature type="region of interest" description="Disordered" evidence="1">
    <location>
        <begin position="1"/>
        <end position="237"/>
    </location>
</feature>
<feature type="compositionally biased region" description="Acidic residues" evidence="1">
    <location>
        <begin position="369"/>
        <end position="383"/>
    </location>
</feature>
<dbReference type="OrthoDB" id="5407458at2759"/>
<feature type="compositionally biased region" description="Basic and acidic residues" evidence="1">
    <location>
        <begin position="613"/>
        <end position="629"/>
    </location>
</feature>
<feature type="compositionally biased region" description="Polar residues" evidence="1">
    <location>
        <begin position="634"/>
        <end position="643"/>
    </location>
</feature>
<feature type="compositionally biased region" description="Polar residues" evidence="1">
    <location>
        <begin position="136"/>
        <end position="147"/>
    </location>
</feature>
<dbReference type="EMBL" id="CAOQHR010000011">
    <property type="protein sequence ID" value="CAI6341148.1"/>
    <property type="molecule type" value="Genomic_DNA"/>
</dbReference>
<dbReference type="AlphaFoldDB" id="A0A9W4XRP9"/>
<feature type="compositionally biased region" description="Polar residues" evidence="1">
    <location>
        <begin position="436"/>
        <end position="450"/>
    </location>
</feature>
<protein>
    <submittedName>
        <fullName evidence="2">Uncharacterized protein</fullName>
    </submittedName>
</protein>
<accession>A0A9W4XRP9</accession>
<feature type="compositionally biased region" description="Polar residues" evidence="1">
    <location>
        <begin position="167"/>
        <end position="182"/>
    </location>
</feature>
<reference evidence="2" key="1">
    <citation type="submission" date="2023-01" db="EMBL/GenBank/DDBJ databases">
        <authorList>
            <person name="Van Ghelder C."/>
            <person name="Rancurel C."/>
        </authorList>
    </citation>
    <scope>NUCLEOTIDE SEQUENCE</scope>
    <source>
        <strain evidence="2">CNCM I-4278</strain>
    </source>
</reference>